<organism evidence="1 2">
    <name type="scientific">Deinococcus rhizophilus</name>
    <dbReference type="NCBI Taxonomy" id="3049544"/>
    <lineage>
        <taxon>Bacteria</taxon>
        <taxon>Thermotogati</taxon>
        <taxon>Deinococcota</taxon>
        <taxon>Deinococci</taxon>
        <taxon>Deinococcales</taxon>
        <taxon>Deinococcaceae</taxon>
        <taxon>Deinococcus</taxon>
    </lineage>
</organism>
<name>A0ABT7JI49_9DEIO</name>
<dbReference type="Pfam" id="PF11697">
    <property type="entry name" value="DUF3293"/>
    <property type="match status" value="1"/>
</dbReference>
<keyword evidence="2" id="KW-1185">Reference proteome</keyword>
<protein>
    <submittedName>
        <fullName evidence="1">DUF3293 domain-containing protein</fullName>
    </submittedName>
</protein>
<reference evidence="1 2" key="1">
    <citation type="submission" date="2023-05" db="EMBL/GenBank/DDBJ databases">
        <authorList>
            <person name="Gao F."/>
        </authorList>
    </citation>
    <scope>NUCLEOTIDE SEQUENCE [LARGE SCALE GENOMIC DNA]</scope>
    <source>
        <strain evidence="1 2">MIMF12</strain>
    </source>
</reference>
<comment type="caution">
    <text evidence="1">The sequence shown here is derived from an EMBL/GenBank/DDBJ whole genome shotgun (WGS) entry which is preliminary data.</text>
</comment>
<evidence type="ECO:0000313" key="1">
    <source>
        <dbReference type="EMBL" id="MDL2344118.1"/>
    </source>
</evidence>
<dbReference type="RefSeq" id="WP_285522888.1">
    <property type="nucleotide sequence ID" value="NZ_JASNGB010000059.1"/>
</dbReference>
<accession>A0ABT7JI49</accession>
<evidence type="ECO:0000313" key="2">
    <source>
        <dbReference type="Proteomes" id="UP001302059"/>
    </source>
</evidence>
<proteinExistence type="predicted"/>
<dbReference type="EMBL" id="JASNGB010000059">
    <property type="protein sequence ID" value="MDL2344118.1"/>
    <property type="molecule type" value="Genomic_DNA"/>
</dbReference>
<dbReference type="InterPro" id="IPR021710">
    <property type="entry name" value="DUF3293"/>
</dbReference>
<sequence>MNGGVRAAFLGTGYGTAVGRARLSEQPGPAPTWAAGSWAIVTAWNPGGERVSGAVNVQAQAELLALVRASGFALTPAVNGEGDWTEAALLVHGARLRRAAEWGLQFRQAAVLWGVGARAALVWLDSGRVTAVERRWVVEHG</sequence>
<dbReference type="Proteomes" id="UP001302059">
    <property type="component" value="Unassembled WGS sequence"/>
</dbReference>
<gene>
    <name evidence="1" type="ORF">QOL99_08130</name>
</gene>